<dbReference type="EMBL" id="BJXA01000064">
    <property type="protein sequence ID" value="GEM42149.1"/>
    <property type="molecule type" value="Genomic_DNA"/>
</dbReference>
<comment type="caution">
    <text evidence="1">The sequence shown here is derived from an EMBL/GenBank/DDBJ whole genome shotgun (WGS) entry which is preliminary data.</text>
</comment>
<dbReference type="Proteomes" id="UP000321424">
    <property type="component" value="Unassembled WGS sequence"/>
</dbReference>
<dbReference type="AlphaFoldDB" id="A0A511MNG2"/>
<name>A0A511MNG2_9NOCA</name>
<keyword evidence="2" id="KW-1185">Reference proteome</keyword>
<accession>A0A511MNG2</accession>
<gene>
    <name evidence="1" type="ORF">NN4_66680</name>
</gene>
<proteinExistence type="predicted"/>
<sequence length="176" mass="19200">MRAMARRKPTIPERAQLARAAVDYIAHYTGREPDQEPYDLAFRGLGKIGWLHAQSRDGIAAYAATCWIKGEEPYAGMTAFDLQDAEHGRQEQALHSRRSAIRHNRQLETAIDARDRTSVRCTGATKSGRPCGIGALPGRDVCHIHASELQCGALKPTGQRCAIATGGRGLCAAHRV</sequence>
<organism evidence="1 2">
    <name type="scientific">Nocardia ninae NBRC 108245</name>
    <dbReference type="NCBI Taxonomy" id="1210091"/>
    <lineage>
        <taxon>Bacteria</taxon>
        <taxon>Bacillati</taxon>
        <taxon>Actinomycetota</taxon>
        <taxon>Actinomycetes</taxon>
        <taxon>Mycobacteriales</taxon>
        <taxon>Nocardiaceae</taxon>
        <taxon>Nocardia</taxon>
    </lineage>
</organism>
<protein>
    <submittedName>
        <fullName evidence="1">Uncharacterized protein</fullName>
    </submittedName>
</protein>
<evidence type="ECO:0000313" key="1">
    <source>
        <dbReference type="EMBL" id="GEM42149.1"/>
    </source>
</evidence>
<evidence type="ECO:0000313" key="2">
    <source>
        <dbReference type="Proteomes" id="UP000321424"/>
    </source>
</evidence>
<reference evidence="1 2" key="1">
    <citation type="submission" date="2019-07" db="EMBL/GenBank/DDBJ databases">
        <title>Whole genome shotgun sequence of Nocardia ninae NBRC 108245.</title>
        <authorList>
            <person name="Hosoyama A."/>
            <person name="Uohara A."/>
            <person name="Ohji S."/>
            <person name="Ichikawa N."/>
        </authorList>
    </citation>
    <scope>NUCLEOTIDE SEQUENCE [LARGE SCALE GENOMIC DNA]</scope>
    <source>
        <strain evidence="1 2">NBRC 108245</strain>
    </source>
</reference>